<evidence type="ECO:0000313" key="1">
    <source>
        <dbReference type="EMBL" id="EFJ24630.1"/>
    </source>
</evidence>
<dbReference type="STRING" id="88036.D8RT74"/>
<dbReference type="Pfam" id="PF24917">
    <property type="entry name" value="BLTP3A_B"/>
    <property type="match status" value="1"/>
</dbReference>
<dbReference type="eggNOG" id="KOG2955">
    <property type="taxonomic scope" value="Eukaryota"/>
</dbReference>
<dbReference type="InParanoid" id="D8RT74"/>
<dbReference type="PANTHER" id="PTHR22774">
    <property type="entry name" value="CHOREIN N-TERMINAL DOMAIN-CONTAINING PROTEIN"/>
    <property type="match status" value="1"/>
</dbReference>
<proteinExistence type="predicted"/>
<dbReference type="InterPro" id="IPR026728">
    <property type="entry name" value="BLTP3A/B"/>
</dbReference>
<keyword evidence="2" id="KW-1185">Reference proteome</keyword>
<organism evidence="2">
    <name type="scientific">Selaginella moellendorffii</name>
    <name type="common">Spikemoss</name>
    <dbReference type="NCBI Taxonomy" id="88036"/>
    <lineage>
        <taxon>Eukaryota</taxon>
        <taxon>Viridiplantae</taxon>
        <taxon>Streptophyta</taxon>
        <taxon>Embryophyta</taxon>
        <taxon>Tracheophyta</taxon>
        <taxon>Lycopodiopsida</taxon>
        <taxon>Selaginellales</taxon>
        <taxon>Selaginellaceae</taxon>
        <taxon>Selaginella</taxon>
    </lineage>
</organism>
<dbReference type="KEGG" id="smo:SELMODRAFT_101367"/>
<sequence length="1088" mass="119651">MESLLARALESKLKYWLRSFTRDQFKLQGRSVQLHNLDVDGAVLHSTLGLPPSLFVAQARVGKLELTIPYISNVKIEPIVVDIDKLDLVLAEKSDAEACDPVAGIQTNSSAKSTSYGFADQIADGMTIQVGTVNLMIETRGGSRGGAAWTPPLAAITMRGLSLYTTNEHWEVVNLREARNFSSDKKSIFVFKKLEWRSFSVDLLPHPDMFADERLSSGSKDADGAKRLFFGGERFLDNISGTAYITMHRTEQNNPLGLEVQLLIPEAVCPALSEPGLRALLRFMTGFYVCLNRGDVHPTNAMVDESPSCTLVGVSVEHIFLGIKDADFRLELLAQSLRYKRASIPENGSVKTLGNVSLGGLFLRDMFLQPPCILVQPSMSPQAPFEVPTFASEILWPKIYPLDFHVSKNSSTSIASLYSSQLAPSPLPPAMASQTVIQCQPLKIFLQEKSCLQISSFLADGILVEPGVVRPNTSLNSMHFSLREFDLSVPMDPEKNDDQRRHEGFTGARLHVEGLLFVESPTLSYGLLKLDEDPACFAFWKGQLPDSSQKRWAIRANQVSVALETGRSGDFRLWQCIELKEPCLEVAMVTPDGLPLLKVPPPGGIVRLGISWNHFISNSSVEQLLFVLEMYSYLGKVGQALMKTDGGVQDLSKSKSFGGLIEAAPSDSAVTLGLDYLEIKFLESGSSEQSVEGFPLVKFIGSGIRFKVTHRTLGGAIAVSSTLCWQSVRVECVDTESEQCGESLSTKLLEQKNMRAILWVNENFPSAEKASQENRPFLEVNVVHMMPYRAEDADCHSLKAIAKISGVRLGGGMIYTESLLHRFGVFGPDGGPGEDLKEVLKRVSGGPLAHLFQGSHTGKGKRFHTLSSNDDHSWELKRPDNVEIDIQLIDWLFALQGVENIADEDAYWHSTFKCLRAKADHSTSTEERPPQRITVMLEGLQALKPRRAVSFQPLDNGGLSSVDISRRSGNDGLALEVRLVAREGGDGDAEIGIGEWIVDSVRAAVREPMEMDATKDELEFLVEIAKAEAEAASRITVGLLRLLQLQGSLGQAAIVQLSSLGEQELFLPENDHRLIILLEKQEVEVSTS</sequence>
<accession>D8RT74</accession>
<dbReference type="EMBL" id="GL377589">
    <property type="protein sequence ID" value="EFJ24630.1"/>
    <property type="molecule type" value="Genomic_DNA"/>
</dbReference>
<dbReference type="Gramene" id="EFJ24630">
    <property type="protein sequence ID" value="EFJ24630"/>
    <property type="gene ID" value="SELMODRAFT_101367"/>
</dbReference>
<dbReference type="AlphaFoldDB" id="D8RT74"/>
<dbReference type="Proteomes" id="UP000001514">
    <property type="component" value="Unassembled WGS sequence"/>
</dbReference>
<dbReference type="HOGENOM" id="CLU_005279_0_0_1"/>
<name>D8RT74_SELML</name>
<reference evidence="1 2" key="1">
    <citation type="journal article" date="2011" name="Science">
        <title>The Selaginella genome identifies genetic changes associated with the evolution of vascular plants.</title>
        <authorList>
            <person name="Banks J.A."/>
            <person name="Nishiyama T."/>
            <person name="Hasebe M."/>
            <person name="Bowman J.L."/>
            <person name="Gribskov M."/>
            <person name="dePamphilis C."/>
            <person name="Albert V.A."/>
            <person name="Aono N."/>
            <person name="Aoyama T."/>
            <person name="Ambrose B.A."/>
            <person name="Ashton N.W."/>
            <person name="Axtell M.J."/>
            <person name="Barker E."/>
            <person name="Barker M.S."/>
            <person name="Bennetzen J.L."/>
            <person name="Bonawitz N.D."/>
            <person name="Chapple C."/>
            <person name="Cheng C."/>
            <person name="Correa L.G."/>
            <person name="Dacre M."/>
            <person name="DeBarry J."/>
            <person name="Dreyer I."/>
            <person name="Elias M."/>
            <person name="Engstrom E.M."/>
            <person name="Estelle M."/>
            <person name="Feng L."/>
            <person name="Finet C."/>
            <person name="Floyd S.K."/>
            <person name="Frommer W.B."/>
            <person name="Fujita T."/>
            <person name="Gramzow L."/>
            <person name="Gutensohn M."/>
            <person name="Harholt J."/>
            <person name="Hattori M."/>
            <person name="Heyl A."/>
            <person name="Hirai T."/>
            <person name="Hiwatashi Y."/>
            <person name="Ishikawa M."/>
            <person name="Iwata M."/>
            <person name="Karol K.G."/>
            <person name="Koehler B."/>
            <person name="Kolukisaoglu U."/>
            <person name="Kubo M."/>
            <person name="Kurata T."/>
            <person name="Lalonde S."/>
            <person name="Li K."/>
            <person name="Li Y."/>
            <person name="Litt A."/>
            <person name="Lyons E."/>
            <person name="Manning G."/>
            <person name="Maruyama T."/>
            <person name="Michael T.P."/>
            <person name="Mikami K."/>
            <person name="Miyazaki S."/>
            <person name="Morinaga S."/>
            <person name="Murata T."/>
            <person name="Mueller-Roeber B."/>
            <person name="Nelson D.R."/>
            <person name="Obara M."/>
            <person name="Oguri Y."/>
            <person name="Olmstead R.G."/>
            <person name="Onodera N."/>
            <person name="Petersen B.L."/>
            <person name="Pils B."/>
            <person name="Prigge M."/>
            <person name="Rensing S.A."/>
            <person name="Riano-Pachon D.M."/>
            <person name="Roberts A.W."/>
            <person name="Sato Y."/>
            <person name="Scheller H.V."/>
            <person name="Schulz B."/>
            <person name="Schulz C."/>
            <person name="Shakirov E.V."/>
            <person name="Shibagaki N."/>
            <person name="Shinohara N."/>
            <person name="Shippen D.E."/>
            <person name="Soerensen I."/>
            <person name="Sotooka R."/>
            <person name="Sugimoto N."/>
            <person name="Sugita M."/>
            <person name="Sumikawa N."/>
            <person name="Tanurdzic M."/>
            <person name="Theissen G."/>
            <person name="Ulvskov P."/>
            <person name="Wakazuki S."/>
            <person name="Weng J.K."/>
            <person name="Willats W.W."/>
            <person name="Wipf D."/>
            <person name="Wolf P.G."/>
            <person name="Yang L."/>
            <person name="Zimmer A.D."/>
            <person name="Zhu Q."/>
            <person name="Mitros T."/>
            <person name="Hellsten U."/>
            <person name="Loque D."/>
            <person name="Otillar R."/>
            <person name="Salamov A."/>
            <person name="Schmutz J."/>
            <person name="Shapiro H."/>
            <person name="Lindquist E."/>
            <person name="Lucas S."/>
            <person name="Rokhsar D."/>
            <person name="Grigoriev I.V."/>
        </authorList>
    </citation>
    <scope>NUCLEOTIDE SEQUENCE [LARGE SCALE GENOMIC DNA]</scope>
</reference>
<gene>
    <name evidence="1" type="ORF">SELMODRAFT_101367</name>
</gene>
<dbReference type="OMA" id="QKCAEDI"/>
<protein>
    <submittedName>
        <fullName evidence="1">Uncharacterized protein</fullName>
    </submittedName>
</protein>
<dbReference type="FunCoup" id="D8RT74">
    <property type="interactions" value="2051"/>
</dbReference>
<dbReference type="PANTHER" id="PTHR22774:SF11">
    <property type="entry name" value="CHOREIN N-TERMINAL DOMAIN-CONTAINING PROTEIN"/>
    <property type="match status" value="1"/>
</dbReference>
<evidence type="ECO:0000313" key="2">
    <source>
        <dbReference type="Proteomes" id="UP000001514"/>
    </source>
</evidence>